<evidence type="ECO:0000256" key="3">
    <source>
        <dbReference type="ARBA" id="ARBA00022729"/>
    </source>
</evidence>
<sequence>MKKLLFLLMILLVMVPSIASAHTELTSSNPAANQVVIEDQKQIVLTYEGKIESLSTMTLVKDGQEIPFANVTPKENQLIGIISTPLENGSYTIKWSIAGEDGHPITGEIPFTVQKEVKEDQKAETKQPVTPNKEEPKKAEVKQDKTDKVSMDNTSNMNTIIVVAVVVVLFIGLFLLFRRKR</sequence>
<organism evidence="9 10">
    <name type="scientific">Neobacillus bataviensis</name>
    <dbReference type="NCBI Taxonomy" id="220685"/>
    <lineage>
        <taxon>Bacteria</taxon>
        <taxon>Bacillati</taxon>
        <taxon>Bacillota</taxon>
        <taxon>Bacilli</taxon>
        <taxon>Bacillales</taxon>
        <taxon>Bacillaceae</taxon>
        <taxon>Neobacillus</taxon>
    </lineage>
</organism>
<dbReference type="AlphaFoldDB" id="A0A561DEZ5"/>
<dbReference type="GO" id="GO:0005886">
    <property type="term" value="C:plasma membrane"/>
    <property type="evidence" value="ECO:0007669"/>
    <property type="project" value="TreeGrafter"/>
</dbReference>
<evidence type="ECO:0000256" key="6">
    <source>
        <dbReference type="SAM" id="Phobius"/>
    </source>
</evidence>
<evidence type="ECO:0000256" key="4">
    <source>
        <dbReference type="ARBA" id="ARBA00023008"/>
    </source>
</evidence>
<evidence type="ECO:0000256" key="1">
    <source>
        <dbReference type="ARBA" id="ARBA00004196"/>
    </source>
</evidence>
<dbReference type="GO" id="GO:0042597">
    <property type="term" value="C:periplasmic space"/>
    <property type="evidence" value="ECO:0007669"/>
    <property type="project" value="InterPro"/>
</dbReference>
<keyword evidence="4" id="KW-0186">Copper</keyword>
<dbReference type="EMBL" id="VIVN01000005">
    <property type="protein sequence ID" value="TWE01951.1"/>
    <property type="molecule type" value="Genomic_DNA"/>
</dbReference>
<feature type="region of interest" description="Disordered" evidence="5">
    <location>
        <begin position="119"/>
        <end position="150"/>
    </location>
</feature>
<evidence type="ECO:0000256" key="2">
    <source>
        <dbReference type="ARBA" id="ARBA00022723"/>
    </source>
</evidence>
<evidence type="ECO:0000313" key="9">
    <source>
        <dbReference type="EMBL" id="TWE01951.1"/>
    </source>
</evidence>
<feature type="chain" id="PRO_5021963752" description="CopC domain-containing protein" evidence="7">
    <location>
        <begin position="22"/>
        <end position="181"/>
    </location>
</feature>
<dbReference type="InterPro" id="IPR007348">
    <property type="entry name" value="CopC_dom"/>
</dbReference>
<keyword evidence="3 7" id="KW-0732">Signal</keyword>
<evidence type="ECO:0000313" key="10">
    <source>
        <dbReference type="Proteomes" id="UP000319671"/>
    </source>
</evidence>
<evidence type="ECO:0000256" key="5">
    <source>
        <dbReference type="SAM" id="MobiDB-lite"/>
    </source>
</evidence>
<keyword evidence="2" id="KW-0479">Metal-binding</keyword>
<proteinExistence type="predicted"/>
<dbReference type="PANTHER" id="PTHR34820:SF4">
    <property type="entry name" value="INNER MEMBRANE PROTEIN YEBZ"/>
    <property type="match status" value="1"/>
</dbReference>
<comment type="caution">
    <text evidence="9">The sequence shown here is derived from an EMBL/GenBank/DDBJ whole genome shotgun (WGS) entry which is preliminary data.</text>
</comment>
<keyword evidence="10" id="KW-1185">Reference proteome</keyword>
<keyword evidence="6" id="KW-0812">Transmembrane</keyword>
<reference evidence="9 10" key="1">
    <citation type="submission" date="2019-06" db="EMBL/GenBank/DDBJ databases">
        <title>Sorghum-associated microbial communities from plants grown in Nebraska, USA.</title>
        <authorList>
            <person name="Schachtman D."/>
        </authorList>
    </citation>
    <scope>NUCLEOTIDE SEQUENCE [LARGE SCALE GENOMIC DNA]</scope>
    <source>
        <strain evidence="9 10">2482</strain>
    </source>
</reference>
<dbReference type="PANTHER" id="PTHR34820">
    <property type="entry name" value="INNER MEMBRANE PROTEIN YEBZ"/>
    <property type="match status" value="1"/>
</dbReference>
<protein>
    <recommendedName>
        <fullName evidence="8">CopC domain-containing protein</fullName>
    </recommendedName>
</protein>
<evidence type="ECO:0000259" key="8">
    <source>
        <dbReference type="Pfam" id="PF04234"/>
    </source>
</evidence>
<dbReference type="InterPro" id="IPR014755">
    <property type="entry name" value="Cu-Rt/internalin_Ig-like"/>
</dbReference>
<keyword evidence="6" id="KW-1133">Transmembrane helix</keyword>
<feature type="transmembrane region" description="Helical" evidence="6">
    <location>
        <begin position="157"/>
        <end position="177"/>
    </location>
</feature>
<dbReference type="GO" id="GO:0046688">
    <property type="term" value="P:response to copper ion"/>
    <property type="evidence" value="ECO:0007669"/>
    <property type="project" value="InterPro"/>
</dbReference>
<dbReference type="RefSeq" id="WP_144565423.1">
    <property type="nucleotide sequence ID" value="NZ_VIVN01000005.1"/>
</dbReference>
<feature type="compositionally biased region" description="Basic and acidic residues" evidence="5">
    <location>
        <begin position="132"/>
        <end position="150"/>
    </location>
</feature>
<dbReference type="GO" id="GO:0006825">
    <property type="term" value="P:copper ion transport"/>
    <property type="evidence" value="ECO:0007669"/>
    <property type="project" value="InterPro"/>
</dbReference>
<dbReference type="Gene3D" id="2.60.40.1220">
    <property type="match status" value="1"/>
</dbReference>
<feature type="domain" description="CopC" evidence="8">
    <location>
        <begin position="22"/>
        <end position="113"/>
    </location>
</feature>
<dbReference type="InterPro" id="IPR014756">
    <property type="entry name" value="Ig_E-set"/>
</dbReference>
<name>A0A561DEZ5_9BACI</name>
<dbReference type="InterPro" id="IPR032694">
    <property type="entry name" value="CopC/D"/>
</dbReference>
<accession>A0A561DEZ5</accession>
<feature type="signal peptide" evidence="7">
    <location>
        <begin position="1"/>
        <end position="21"/>
    </location>
</feature>
<evidence type="ECO:0000256" key="7">
    <source>
        <dbReference type="SAM" id="SignalP"/>
    </source>
</evidence>
<dbReference type="Pfam" id="PF04234">
    <property type="entry name" value="CopC"/>
    <property type="match status" value="1"/>
</dbReference>
<dbReference type="Proteomes" id="UP000319671">
    <property type="component" value="Unassembled WGS sequence"/>
</dbReference>
<keyword evidence="6" id="KW-0472">Membrane</keyword>
<dbReference type="GO" id="GO:0030313">
    <property type="term" value="C:cell envelope"/>
    <property type="evidence" value="ECO:0007669"/>
    <property type="project" value="UniProtKB-SubCell"/>
</dbReference>
<dbReference type="SUPFAM" id="SSF81296">
    <property type="entry name" value="E set domains"/>
    <property type="match status" value="1"/>
</dbReference>
<comment type="subcellular location">
    <subcellularLocation>
        <location evidence="1">Cell envelope</location>
    </subcellularLocation>
</comment>
<gene>
    <name evidence="9" type="ORF">FB550_105323</name>
</gene>
<dbReference type="GO" id="GO:0005507">
    <property type="term" value="F:copper ion binding"/>
    <property type="evidence" value="ECO:0007669"/>
    <property type="project" value="InterPro"/>
</dbReference>